<accession>A0A834KEX9</accession>
<keyword evidence="3" id="KW-1185">Reference proteome</keyword>
<feature type="region of interest" description="Disordered" evidence="1">
    <location>
        <begin position="1"/>
        <end position="50"/>
    </location>
</feature>
<evidence type="ECO:0000256" key="1">
    <source>
        <dbReference type="SAM" id="MobiDB-lite"/>
    </source>
</evidence>
<proteinExistence type="predicted"/>
<evidence type="ECO:0000313" key="3">
    <source>
        <dbReference type="Proteomes" id="UP000614350"/>
    </source>
</evidence>
<organism evidence="2 3">
    <name type="scientific">Vespula vulgaris</name>
    <name type="common">Yellow jacket</name>
    <name type="synonym">Wasp</name>
    <dbReference type="NCBI Taxonomy" id="7454"/>
    <lineage>
        <taxon>Eukaryota</taxon>
        <taxon>Metazoa</taxon>
        <taxon>Ecdysozoa</taxon>
        <taxon>Arthropoda</taxon>
        <taxon>Hexapoda</taxon>
        <taxon>Insecta</taxon>
        <taxon>Pterygota</taxon>
        <taxon>Neoptera</taxon>
        <taxon>Endopterygota</taxon>
        <taxon>Hymenoptera</taxon>
        <taxon>Apocrita</taxon>
        <taxon>Aculeata</taxon>
        <taxon>Vespoidea</taxon>
        <taxon>Vespidae</taxon>
        <taxon>Vespinae</taxon>
        <taxon>Vespula</taxon>
    </lineage>
</organism>
<feature type="compositionally biased region" description="Polar residues" evidence="1">
    <location>
        <begin position="28"/>
        <end position="45"/>
    </location>
</feature>
<dbReference type="Proteomes" id="UP000614350">
    <property type="component" value="Unassembled WGS sequence"/>
</dbReference>
<sequence length="89" mass="9804">MGVGGDEGQRRVRVQGVWDSVVGPDRAGSSTSDVRLGSVETSTAKVSHRKRCELRTVHAKARARTIEQLQCAMYARLERVDLLPSGQWP</sequence>
<evidence type="ECO:0000313" key="2">
    <source>
        <dbReference type="EMBL" id="KAF7405458.1"/>
    </source>
</evidence>
<name>A0A834KEX9_VESVU</name>
<protein>
    <submittedName>
        <fullName evidence="2">Uncharacterized protein</fullName>
    </submittedName>
</protein>
<dbReference type="AlphaFoldDB" id="A0A834KEX9"/>
<reference evidence="2" key="1">
    <citation type="journal article" date="2020" name="G3 (Bethesda)">
        <title>High-Quality Assemblies for Three Invasive Social Wasps from the &lt;i&gt;Vespula&lt;/i&gt; Genus.</title>
        <authorList>
            <person name="Harrop T.W.R."/>
            <person name="Guhlin J."/>
            <person name="McLaughlin G.M."/>
            <person name="Permina E."/>
            <person name="Stockwell P."/>
            <person name="Gilligan J."/>
            <person name="Le Lec M.F."/>
            <person name="Gruber M.A.M."/>
            <person name="Quinn O."/>
            <person name="Lovegrove M."/>
            <person name="Duncan E.J."/>
            <person name="Remnant E.J."/>
            <person name="Van Eeckhoven J."/>
            <person name="Graham B."/>
            <person name="Knapp R.A."/>
            <person name="Langford K.W."/>
            <person name="Kronenberg Z."/>
            <person name="Press M.O."/>
            <person name="Eacker S.M."/>
            <person name="Wilson-Rankin E.E."/>
            <person name="Purcell J."/>
            <person name="Lester P.J."/>
            <person name="Dearden P.K."/>
        </authorList>
    </citation>
    <scope>NUCLEOTIDE SEQUENCE</scope>
    <source>
        <strain evidence="2">Marl-1</strain>
    </source>
</reference>
<gene>
    <name evidence="2" type="ORF">HZH66_004364</name>
</gene>
<dbReference type="EMBL" id="JACSEA010000003">
    <property type="protein sequence ID" value="KAF7405458.1"/>
    <property type="molecule type" value="Genomic_DNA"/>
</dbReference>
<comment type="caution">
    <text evidence="2">The sequence shown here is derived from an EMBL/GenBank/DDBJ whole genome shotgun (WGS) entry which is preliminary data.</text>
</comment>